<evidence type="ECO:0000256" key="12">
    <source>
        <dbReference type="PROSITE-ProRule" id="PRU00169"/>
    </source>
</evidence>
<dbReference type="InterPro" id="IPR009057">
    <property type="entry name" value="Homeodomain-like_sf"/>
</dbReference>
<dbReference type="InterPro" id="IPR001789">
    <property type="entry name" value="Sig_transdc_resp-reg_receiver"/>
</dbReference>
<dbReference type="SMART" id="SM00448">
    <property type="entry name" value="REC"/>
    <property type="match status" value="1"/>
</dbReference>
<keyword evidence="11" id="KW-0804">Transcription</keyword>
<evidence type="ECO:0000256" key="3">
    <source>
        <dbReference type="ARBA" id="ARBA00022553"/>
    </source>
</evidence>
<keyword evidence="10" id="KW-0238">DNA-binding</keyword>
<keyword evidence="6" id="KW-0418">Kinase</keyword>
<keyword evidence="3 12" id="KW-0597">Phosphoprotein</keyword>
<dbReference type="Gene3D" id="1.10.10.60">
    <property type="entry name" value="Homeodomain-like"/>
    <property type="match status" value="1"/>
</dbReference>
<organism evidence="17 18">
    <name type="scientific">Bacteroides faecium</name>
    <dbReference type="NCBI Taxonomy" id="2715212"/>
    <lineage>
        <taxon>Bacteria</taxon>
        <taxon>Pseudomonadati</taxon>
        <taxon>Bacteroidota</taxon>
        <taxon>Bacteroidia</taxon>
        <taxon>Bacteroidales</taxon>
        <taxon>Bacteroidaceae</taxon>
        <taxon>Bacteroides</taxon>
    </lineage>
</organism>
<evidence type="ECO:0000256" key="1">
    <source>
        <dbReference type="ARBA" id="ARBA00000085"/>
    </source>
</evidence>
<evidence type="ECO:0000256" key="5">
    <source>
        <dbReference type="ARBA" id="ARBA00022741"/>
    </source>
</evidence>
<dbReference type="InterPro" id="IPR011123">
    <property type="entry name" value="Y_Y_Y"/>
</dbReference>
<dbReference type="CDD" id="cd00082">
    <property type="entry name" value="HisKA"/>
    <property type="match status" value="1"/>
</dbReference>
<evidence type="ECO:0000256" key="7">
    <source>
        <dbReference type="ARBA" id="ARBA00022840"/>
    </source>
</evidence>
<dbReference type="Gene3D" id="2.60.40.10">
    <property type="entry name" value="Immunoglobulins"/>
    <property type="match status" value="1"/>
</dbReference>
<dbReference type="Gene3D" id="3.40.50.2300">
    <property type="match status" value="1"/>
</dbReference>
<evidence type="ECO:0000259" key="14">
    <source>
        <dbReference type="PROSITE" id="PS01124"/>
    </source>
</evidence>
<dbReference type="Pfam" id="PF00512">
    <property type="entry name" value="HisKA"/>
    <property type="match status" value="1"/>
</dbReference>
<feature type="domain" description="HTH araC/xylS-type" evidence="14">
    <location>
        <begin position="1253"/>
        <end position="1352"/>
    </location>
</feature>
<protein>
    <recommendedName>
        <fullName evidence="2">histidine kinase</fullName>
        <ecNumber evidence="2">2.7.13.3</ecNumber>
    </recommendedName>
</protein>
<dbReference type="PROSITE" id="PS50109">
    <property type="entry name" value="HIS_KIN"/>
    <property type="match status" value="1"/>
</dbReference>
<dbReference type="Pfam" id="PF00072">
    <property type="entry name" value="Response_reg"/>
    <property type="match status" value="1"/>
</dbReference>
<evidence type="ECO:0000259" key="16">
    <source>
        <dbReference type="PROSITE" id="PS50110"/>
    </source>
</evidence>
<dbReference type="SUPFAM" id="SSF52172">
    <property type="entry name" value="CheY-like"/>
    <property type="match status" value="1"/>
</dbReference>
<evidence type="ECO:0000256" key="8">
    <source>
        <dbReference type="ARBA" id="ARBA00023012"/>
    </source>
</evidence>
<dbReference type="PANTHER" id="PTHR43547:SF2">
    <property type="entry name" value="HYBRID SIGNAL TRANSDUCTION HISTIDINE KINASE C"/>
    <property type="match status" value="1"/>
</dbReference>
<dbReference type="FunFam" id="1.10.287.130:FF:000045">
    <property type="entry name" value="Two-component system sensor histidine kinase/response regulator"/>
    <property type="match status" value="1"/>
</dbReference>
<evidence type="ECO:0000256" key="13">
    <source>
        <dbReference type="SAM" id="Phobius"/>
    </source>
</evidence>
<dbReference type="Pfam" id="PF12833">
    <property type="entry name" value="HTH_18"/>
    <property type="match status" value="1"/>
</dbReference>
<feature type="transmembrane region" description="Helical" evidence="13">
    <location>
        <begin position="803"/>
        <end position="821"/>
    </location>
</feature>
<dbReference type="InterPro" id="IPR011006">
    <property type="entry name" value="CheY-like_superfamily"/>
</dbReference>
<keyword evidence="13" id="KW-0812">Transmembrane</keyword>
<keyword evidence="5" id="KW-0547">Nucleotide-binding</keyword>
<dbReference type="SUPFAM" id="SSF63829">
    <property type="entry name" value="Calcium-dependent phosphotriesterase"/>
    <property type="match status" value="1"/>
</dbReference>
<dbReference type="Gene3D" id="3.30.565.10">
    <property type="entry name" value="Histidine kinase-like ATPase, C-terminal domain"/>
    <property type="match status" value="1"/>
</dbReference>
<dbReference type="PANTHER" id="PTHR43547">
    <property type="entry name" value="TWO-COMPONENT HISTIDINE KINASE"/>
    <property type="match status" value="1"/>
</dbReference>
<dbReference type="SMART" id="SM00387">
    <property type="entry name" value="HATPase_c"/>
    <property type="match status" value="1"/>
</dbReference>
<dbReference type="InterPro" id="IPR005467">
    <property type="entry name" value="His_kinase_dom"/>
</dbReference>
<proteinExistence type="predicted"/>
<feature type="modified residue" description="4-aspartylphosphate" evidence="12">
    <location>
        <position position="1154"/>
    </location>
</feature>
<dbReference type="InterPro" id="IPR018060">
    <property type="entry name" value="HTH_AraC"/>
</dbReference>
<accession>A0A6H0KQ03</accession>
<dbReference type="SUPFAM" id="SSF47384">
    <property type="entry name" value="Homodimeric domain of signal transducing histidine kinase"/>
    <property type="match status" value="1"/>
</dbReference>
<dbReference type="PRINTS" id="PR00344">
    <property type="entry name" value="BCTRLSENSOR"/>
</dbReference>
<dbReference type="InterPro" id="IPR015943">
    <property type="entry name" value="WD40/YVTN_repeat-like_dom_sf"/>
</dbReference>
<sequence>MKTRIYLLAVLLGVLFSGRMYSQETSYVFRHIGVTDGLPDNYVKGVFPIPDGRIGIRSTVLLSLYDGANYSNFPFNLRGEYPISYNHIIPEQYMDAEKRLWMKERGGLRVFDLTTEQYIYNVDSLLSGFGLKEKISDVFIDSEKHCWFLTPDSSVYMYDSRTGTLDLICRNDEFTEYYGGLLGVESKGNYSWMVHQKGVIRCYDLEKKRFVKQVDFLEGQLKPDDRAILKILANGDFWIMWDRGIGYYDVYNKKWNQISGIKLGHYSWFTSMDVDKGGNAWVGTVMDGFYVIDMHNFSVTSTLNIPLLSGKSLQNGIQSIYCDQENNSVWIGLFNQGICYYHPSMNKLLLCNKKVVDGSWNGEEVRCMLETSKGEILMGTTQGLYRYEPGIQRMDILYKEFNQKNCRLLYEDSKKRIWVGTYHDGLYCIENGKVHAYAYPNTDYQNELDFTNIRTMVEDQSGRLWVSIYGGVGLFNTENGEISLLSEQFPELKKYKVANALAVDNQSRLIVGSDNGLYIYDSDKKTIWIPEQDGQANSIFNRGSIKYNQIFKDYEGTLWFATQYGLSILTRDGRSYTLGKEEGLSSAILNVVEDKNHDIWISTVTSIYKVKVDRKPEGYVFHVISYLSEAEIRQDDLFSFPSLATRDNQLFFGLMNGFITFSPEHMVDNQCVNRPLFTSFRLFNVPVASGEEYNGRILFDKALSYSDKVSLDYDENFVTLEFSGLNFPNPSQTSFRYQLEGFDKEWTESLFENGQGRVTYNNLPPGEYVFRVLAAGNDRVWGPESEFTIVIHPPFWDTFAARIFYIILSILLVTGLIYSINRRNRQRIISMQHQEALKQKEELDQMKFRFFTNISHELRTPLTLIITPLDMMLRKVADDTMKKQLNTIYKNAQNLLSLVNQLLDFRKLEMKGEKLHLMNGDMEEFILSASNNFAPMAVEKHLNFVTQTLHKPLYMFFDSDKVHKIVNNLLSNAFKFTPEGGTVHLTLSTEEIEQRNYVKIEVSDTGIGISESDLPYIFDRFYQVGNQGDEKLGSGIGLHLVREYVNIHEGRVIVDSRIDCGSTFTVWLPTDLKLEMEELSEEIVQEEKADDDIIERKSSSDENRKKLLLVEDNKEFRTFLKEQLEDFYQIVEAGDGEEGEKCAIDENPDLIISDIMMPKVDGIELCRRIKTNVQTSHIPVILLTARTADDIKINSYEVGADSYMSKPFNFDMLMVRIEKLIEQQEKRKQEFRKNIEVNPSAITITSVDEQLIQKSLEYLEKNMDNPEYGVEELSRDLGMARMSLYRKLQSITGDTPTDFIRNIRLKRAAQLLQGSRLPIVEVANRVGFSSPSYFSKCFKEMFGMLPKQYVEEHEKKE</sequence>
<dbReference type="SUPFAM" id="SSF55874">
    <property type="entry name" value="ATPase domain of HSP90 chaperone/DNA topoisomerase II/histidine kinase"/>
    <property type="match status" value="1"/>
</dbReference>
<dbReference type="InterPro" id="IPR036097">
    <property type="entry name" value="HisK_dim/P_sf"/>
</dbReference>
<dbReference type="Gene3D" id="2.130.10.10">
    <property type="entry name" value="YVTN repeat-like/Quinoprotein amine dehydrogenase"/>
    <property type="match status" value="3"/>
</dbReference>
<dbReference type="RefSeq" id="WP_167963811.1">
    <property type="nucleotide sequence ID" value="NZ_CP050831.1"/>
</dbReference>
<keyword evidence="13" id="KW-1133">Transmembrane helix</keyword>
<evidence type="ECO:0000256" key="10">
    <source>
        <dbReference type="ARBA" id="ARBA00023125"/>
    </source>
</evidence>
<dbReference type="PROSITE" id="PS01124">
    <property type="entry name" value="HTH_ARAC_FAMILY_2"/>
    <property type="match status" value="1"/>
</dbReference>
<reference evidence="17 18" key="1">
    <citation type="submission" date="2020-03" db="EMBL/GenBank/DDBJ databases">
        <title>Genomic analysis of Bacteroides faecium CBA7301.</title>
        <authorList>
            <person name="Kim J."/>
            <person name="Roh S.W."/>
        </authorList>
    </citation>
    <scope>NUCLEOTIDE SEQUENCE [LARGE SCALE GENOMIC DNA]</scope>
    <source>
        <strain evidence="17 18">CBA7301</strain>
    </source>
</reference>
<dbReference type="GO" id="GO:0000155">
    <property type="term" value="F:phosphorelay sensor kinase activity"/>
    <property type="evidence" value="ECO:0007669"/>
    <property type="project" value="InterPro"/>
</dbReference>
<dbReference type="SMART" id="SM00388">
    <property type="entry name" value="HisKA"/>
    <property type="match status" value="1"/>
</dbReference>
<comment type="catalytic activity">
    <reaction evidence="1">
        <text>ATP + protein L-histidine = ADP + protein N-phospho-L-histidine.</text>
        <dbReference type="EC" id="2.7.13.3"/>
    </reaction>
</comment>
<dbReference type="SUPFAM" id="SSF46689">
    <property type="entry name" value="Homeodomain-like"/>
    <property type="match status" value="1"/>
</dbReference>
<keyword evidence="9" id="KW-0805">Transcription regulation</keyword>
<keyword evidence="7" id="KW-0067">ATP-binding</keyword>
<feature type="domain" description="Histidine kinase" evidence="15">
    <location>
        <begin position="853"/>
        <end position="1072"/>
    </location>
</feature>
<dbReference type="InterPro" id="IPR004358">
    <property type="entry name" value="Sig_transdc_His_kin-like_C"/>
</dbReference>
<dbReference type="Gene3D" id="1.10.287.130">
    <property type="match status" value="1"/>
</dbReference>
<evidence type="ECO:0000313" key="17">
    <source>
        <dbReference type="EMBL" id="QIU95263.1"/>
    </source>
</evidence>
<dbReference type="Proteomes" id="UP000501780">
    <property type="component" value="Chromosome"/>
</dbReference>
<dbReference type="EC" id="2.7.13.3" evidence="2"/>
<dbReference type="InterPro" id="IPR013783">
    <property type="entry name" value="Ig-like_fold"/>
</dbReference>
<dbReference type="EMBL" id="CP050831">
    <property type="protein sequence ID" value="QIU95263.1"/>
    <property type="molecule type" value="Genomic_DNA"/>
</dbReference>
<keyword evidence="4" id="KW-0808">Transferase</keyword>
<dbReference type="GO" id="GO:0005524">
    <property type="term" value="F:ATP binding"/>
    <property type="evidence" value="ECO:0007669"/>
    <property type="project" value="UniProtKB-KW"/>
</dbReference>
<feature type="domain" description="Response regulatory" evidence="16">
    <location>
        <begin position="1106"/>
        <end position="1221"/>
    </location>
</feature>
<dbReference type="KEGG" id="bfc:BacF7301_14420"/>
<evidence type="ECO:0000313" key="18">
    <source>
        <dbReference type="Proteomes" id="UP000501780"/>
    </source>
</evidence>
<dbReference type="GO" id="GO:0043565">
    <property type="term" value="F:sequence-specific DNA binding"/>
    <property type="evidence" value="ECO:0007669"/>
    <property type="project" value="InterPro"/>
</dbReference>
<dbReference type="Pfam" id="PF02518">
    <property type="entry name" value="HATPase_c"/>
    <property type="match status" value="1"/>
</dbReference>
<name>A0A6H0KQ03_9BACE</name>
<keyword evidence="18" id="KW-1185">Reference proteome</keyword>
<dbReference type="PROSITE" id="PS50110">
    <property type="entry name" value="RESPONSE_REGULATORY"/>
    <property type="match status" value="1"/>
</dbReference>
<evidence type="ECO:0000256" key="9">
    <source>
        <dbReference type="ARBA" id="ARBA00023015"/>
    </source>
</evidence>
<evidence type="ECO:0000259" key="15">
    <source>
        <dbReference type="PROSITE" id="PS50109"/>
    </source>
</evidence>
<keyword evidence="8" id="KW-0902">Two-component regulatory system</keyword>
<evidence type="ECO:0000256" key="4">
    <source>
        <dbReference type="ARBA" id="ARBA00022679"/>
    </source>
</evidence>
<keyword evidence="13" id="KW-0472">Membrane</keyword>
<dbReference type="InterPro" id="IPR003661">
    <property type="entry name" value="HisK_dim/P_dom"/>
</dbReference>
<dbReference type="InterPro" id="IPR011047">
    <property type="entry name" value="Quinoprotein_ADH-like_sf"/>
</dbReference>
<dbReference type="InterPro" id="IPR003594">
    <property type="entry name" value="HATPase_dom"/>
</dbReference>
<dbReference type="FunFam" id="3.30.565.10:FF:000037">
    <property type="entry name" value="Hybrid sensor histidine kinase/response regulator"/>
    <property type="match status" value="1"/>
</dbReference>
<gene>
    <name evidence="17" type="ORF">BacF7301_14420</name>
</gene>
<dbReference type="Pfam" id="PF07495">
    <property type="entry name" value="Y_Y_Y"/>
    <property type="match status" value="1"/>
</dbReference>
<evidence type="ECO:0000256" key="6">
    <source>
        <dbReference type="ARBA" id="ARBA00022777"/>
    </source>
</evidence>
<dbReference type="PROSITE" id="PS00041">
    <property type="entry name" value="HTH_ARAC_FAMILY_1"/>
    <property type="match status" value="1"/>
</dbReference>
<dbReference type="CDD" id="cd17574">
    <property type="entry name" value="REC_OmpR"/>
    <property type="match status" value="1"/>
</dbReference>
<evidence type="ECO:0000256" key="2">
    <source>
        <dbReference type="ARBA" id="ARBA00012438"/>
    </source>
</evidence>
<dbReference type="SMART" id="SM00342">
    <property type="entry name" value="HTH_ARAC"/>
    <property type="match status" value="1"/>
</dbReference>
<dbReference type="SUPFAM" id="SSF50998">
    <property type="entry name" value="Quinoprotein alcohol dehydrogenase-like"/>
    <property type="match status" value="1"/>
</dbReference>
<evidence type="ECO:0000256" key="11">
    <source>
        <dbReference type="ARBA" id="ARBA00023163"/>
    </source>
</evidence>
<dbReference type="GO" id="GO:0003700">
    <property type="term" value="F:DNA-binding transcription factor activity"/>
    <property type="evidence" value="ECO:0007669"/>
    <property type="project" value="InterPro"/>
</dbReference>
<dbReference type="InterPro" id="IPR036890">
    <property type="entry name" value="HATPase_C_sf"/>
</dbReference>
<dbReference type="InterPro" id="IPR018062">
    <property type="entry name" value="HTH_AraC-typ_CS"/>
</dbReference>